<name>A0A1I2MNF1_9FIRM</name>
<dbReference type="GO" id="GO:0005737">
    <property type="term" value="C:cytoplasm"/>
    <property type="evidence" value="ECO:0007669"/>
    <property type="project" value="UniProtKB-SubCell"/>
</dbReference>
<dbReference type="PROSITE" id="PS51898">
    <property type="entry name" value="TYR_RECOMBINASE"/>
    <property type="match status" value="1"/>
</dbReference>
<evidence type="ECO:0000256" key="11">
    <source>
        <dbReference type="PROSITE-ProRule" id="PRU01248"/>
    </source>
</evidence>
<dbReference type="STRING" id="341036.SAMN05660649_00003"/>
<evidence type="ECO:0000256" key="7">
    <source>
        <dbReference type="ARBA" id="ARBA00022908"/>
    </source>
</evidence>
<evidence type="ECO:0000256" key="1">
    <source>
        <dbReference type="ARBA" id="ARBA00003283"/>
    </source>
</evidence>
<evidence type="ECO:0000256" key="4">
    <source>
        <dbReference type="ARBA" id="ARBA00022490"/>
    </source>
</evidence>
<dbReference type="Gene3D" id="1.10.443.10">
    <property type="entry name" value="Intergrase catalytic core"/>
    <property type="match status" value="1"/>
</dbReference>
<evidence type="ECO:0000256" key="6">
    <source>
        <dbReference type="ARBA" id="ARBA00022829"/>
    </source>
</evidence>
<keyword evidence="8 11" id="KW-0238">DNA-binding</keyword>
<keyword evidence="15" id="KW-1185">Reference proteome</keyword>
<protein>
    <submittedName>
        <fullName evidence="14">Integrase/recombinase XerD</fullName>
    </submittedName>
</protein>
<dbReference type="GO" id="GO:0003677">
    <property type="term" value="F:DNA binding"/>
    <property type="evidence" value="ECO:0007669"/>
    <property type="project" value="UniProtKB-UniRule"/>
</dbReference>
<dbReference type="InterPro" id="IPR013762">
    <property type="entry name" value="Integrase-like_cat_sf"/>
</dbReference>
<keyword evidence="4" id="KW-0963">Cytoplasm</keyword>
<keyword evidence="10" id="KW-0131">Cell cycle</keyword>
<dbReference type="AlphaFoldDB" id="A0A1I2MNF1"/>
<evidence type="ECO:0000313" key="15">
    <source>
        <dbReference type="Proteomes" id="UP000199337"/>
    </source>
</evidence>
<keyword evidence="9" id="KW-0233">DNA recombination</keyword>
<evidence type="ECO:0000256" key="8">
    <source>
        <dbReference type="ARBA" id="ARBA00023125"/>
    </source>
</evidence>
<reference evidence="15" key="1">
    <citation type="submission" date="2016-10" db="EMBL/GenBank/DDBJ databases">
        <authorList>
            <person name="Varghese N."/>
            <person name="Submissions S."/>
        </authorList>
    </citation>
    <scope>NUCLEOTIDE SEQUENCE [LARGE SCALE GENOMIC DNA]</scope>
    <source>
        <strain evidence="15">DSM 17038</strain>
    </source>
</reference>
<evidence type="ECO:0000259" key="12">
    <source>
        <dbReference type="PROSITE" id="PS51898"/>
    </source>
</evidence>
<keyword evidence="6" id="KW-0159">Chromosome partition</keyword>
<dbReference type="PANTHER" id="PTHR30349">
    <property type="entry name" value="PHAGE INTEGRASE-RELATED"/>
    <property type="match status" value="1"/>
</dbReference>
<dbReference type="EMBL" id="FOOX01000001">
    <property type="protein sequence ID" value="SFF92199.1"/>
    <property type="molecule type" value="Genomic_DNA"/>
</dbReference>
<dbReference type="Pfam" id="PF00589">
    <property type="entry name" value="Phage_integrase"/>
    <property type="match status" value="1"/>
</dbReference>
<comment type="similarity">
    <text evidence="3">Belongs to the 'phage' integrase family.</text>
</comment>
<dbReference type="Proteomes" id="UP000199337">
    <property type="component" value="Unassembled WGS sequence"/>
</dbReference>
<feature type="domain" description="Core-binding (CB)" evidence="13">
    <location>
        <begin position="1"/>
        <end position="84"/>
    </location>
</feature>
<dbReference type="SUPFAM" id="SSF56349">
    <property type="entry name" value="DNA breaking-rejoining enzymes"/>
    <property type="match status" value="1"/>
</dbReference>
<proteinExistence type="inferred from homology"/>
<evidence type="ECO:0000256" key="10">
    <source>
        <dbReference type="ARBA" id="ARBA00023306"/>
    </source>
</evidence>
<dbReference type="GO" id="GO:0051301">
    <property type="term" value="P:cell division"/>
    <property type="evidence" value="ECO:0007669"/>
    <property type="project" value="UniProtKB-KW"/>
</dbReference>
<evidence type="ECO:0000313" key="14">
    <source>
        <dbReference type="EMBL" id="SFF92199.1"/>
    </source>
</evidence>
<gene>
    <name evidence="14" type="ORF">SAMN05660649_00003</name>
</gene>
<dbReference type="GO" id="GO:0015074">
    <property type="term" value="P:DNA integration"/>
    <property type="evidence" value="ECO:0007669"/>
    <property type="project" value="UniProtKB-KW"/>
</dbReference>
<dbReference type="InterPro" id="IPR050090">
    <property type="entry name" value="Tyrosine_recombinase_XerCD"/>
</dbReference>
<feature type="domain" description="Tyr recombinase" evidence="12">
    <location>
        <begin position="107"/>
        <end position="285"/>
    </location>
</feature>
<comment type="function">
    <text evidence="1">Site-specific tyrosine recombinase, which acts by catalyzing the cutting and rejoining of the recombining DNA molecules.</text>
</comment>
<dbReference type="GO" id="GO:0007059">
    <property type="term" value="P:chromosome segregation"/>
    <property type="evidence" value="ECO:0007669"/>
    <property type="project" value="UniProtKB-KW"/>
</dbReference>
<dbReference type="GO" id="GO:0006310">
    <property type="term" value="P:DNA recombination"/>
    <property type="evidence" value="ECO:0007669"/>
    <property type="project" value="UniProtKB-KW"/>
</dbReference>
<comment type="subcellular location">
    <subcellularLocation>
        <location evidence="2">Cytoplasm</location>
    </subcellularLocation>
</comment>
<evidence type="ECO:0000256" key="3">
    <source>
        <dbReference type="ARBA" id="ARBA00008857"/>
    </source>
</evidence>
<dbReference type="InterPro" id="IPR004107">
    <property type="entry name" value="Integrase_SAM-like_N"/>
</dbReference>
<organism evidence="14 15">
    <name type="scientific">Desulfotruncus arcticus DSM 17038</name>
    <dbReference type="NCBI Taxonomy" id="1121424"/>
    <lineage>
        <taxon>Bacteria</taxon>
        <taxon>Bacillati</taxon>
        <taxon>Bacillota</taxon>
        <taxon>Clostridia</taxon>
        <taxon>Eubacteriales</taxon>
        <taxon>Desulfallaceae</taxon>
        <taxon>Desulfotruncus</taxon>
    </lineage>
</organism>
<dbReference type="CDD" id="cd00397">
    <property type="entry name" value="DNA_BRE_C"/>
    <property type="match status" value="1"/>
</dbReference>
<dbReference type="InterPro" id="IPR010998">
    <property type="entry name" value="Integrase_recombinase_N"/>
</dbReference>
<evidence type="ECO:0000259" key="13">
    <source>
        <dbReference type="PROSITE" id="PS51900"/>
    </source>
</evidence>
<dbReference type="InterPro" id="IPR011010">
    <property type="entry name" value="DNA_brk_join_enz"/>
</dbReference>
<dbReference type="OrthoDB" id="9771888at2"/>
<dbReference type="InterPro" id="IPR044068">
    <property type="entry name" value="CB"/>
</dbReference>
<sequence length="287" mass="33049">MEKLEGFGVYLQKQDKSQNTINGYVLDMRQYLKWFMESFGKECTGLYRQNVLEYKSFLLNIRNQNAKTINHKLSSLSKYNQYLIAENIQQNLVITKEDIVSVQLDYASPTKVTESDVKEFIQGILETKNKRDYAIVVLLAYAGLRISEALAVKIADLNLKARELLIRNGKGEKQRTVILNSKVINAVKEYLKERNSYKSAGDSPFLFVSKKRGQLDRTVVNRIFKKYNQGHNEITPHQLRHFFCTNAIEKGFSIHEVASQAGHSSVNTTLLYTNPDKLKLKKKMELL</sequence>
<evidence type="ECO:0000256" key="9">
    <source>
        <dbReference type="ARBA" id="ARBA00023172"/>
    </source>
</evidence>
<dbReference type="Pfam" id="PF02899">
    <property type="entry name" value="Phage_int_SAM_1"/>
    <property type="match status" value="1"/>
</dbReference>
<dbReference type="RefSeq" id="WP_092467469.1">
    <property type="nucleotide sequence ID" value="NZ_FOOX01000001.1"/>
</dbReference>
<keyword evidence="7" id="KW-0229">DNA integration</keyword>
<evidence type="ECO:0000256" key="5">
    <source>
        <dbReference type="ARBA" id="ARBA00022618"/>
    </source>
</evidence>
<evidence type="ECO:0000256" key="2">
    <source>
        <dbReference type="ARBA" id="ARBA00004496"/>
    </source>
</evidence>
<dbReference type="PANTHER" id="PTHR30349:SF77">
    <property type="entry name" value="TYROSINE RECOMBINASE XERC"/>
    <property type="match status" value="1"/>
</dbReference>
<dbReference type="InterPro" id="IPR002104">
    <property type="entry name" value="Integrase_catalytic"/>
</dbReference>
<keyword evidence="5" id="KW-0132">Cell division</keyword>
<dbReference type="Gene3D" id="1.10.150.130">
    <property type="match status" value="1"/>
</dbReference>
<accession>A0A1I2MNF1</accession>
<dbReference type="PROSITE" id="PS51900">
    <property type="entry name" value="CB"/>
    <property type="match status" value="1"/>
</dbReference>